<proteinExistence type="predicted"/>
<dbReference type="OrthoDB" id="9799942at2"/>
<evidence type="ECO:0000313" key="1">
    <source>
        <dbReference type="EMBL" id="ABQ24617.1"/>
    </source>
</evidence>
<reference evidence="1 2" key="1">
    <citation type="submission" date="2007-05" db="EMBL/GenBank/DDBJ databases">
        <title>Complete sequence of Geobacter uraniireducens Rf4.</title>
        <authorList>
            <consortium name="US DOE Joint Genome Institute"/>
            <person name="Copeland A."/>
            <person name="Lucas S."/>
            <person name="Lapidus A."/>
            <person name="Barry K."/>
            <person name="Detter J.C."/>
            <person name="Glavina del Rio T."/>
            <person name="Hammon N."/>
            <person name="Israni S."/>
            <person name="Dalin E."/>
            <person name="Tice H."/>
            <person name="Pitluck S."/>
            <person name="Chertkov O."/>
            <person name="Brettin T."/>
            <person name="Bruce D."/>
            <person name="Han C."/>
            <person name="Schmutz J."/>
            <person name="Larimer F."/>
            <person name="Land M."/>
            <person name="Hauser L."/>
            <person name="Kyrpides N."/>
            <person name="Mikhailova N."/>
            <person name="Shelobolina E."/>
            <person name="Aklujkar M."/>
            <person name="Lovley D."/>
            <person name="Richardson P."/>
        </authorList>
    </citation>
    <scope>NUCLEOTIDE SEQUENCE [LARGE SCALE GENOMIC DNA]</scope>
    <source>
        <strain evidence="1 2">Rf4</strain>
    </source>
</reference>
<organism evidence="1 2">
    <name type="scientific">Geotalea uraniireducens (strain Rf4)</name>
    <name type="common">Geobacter uraniireducens</name>
    <dbReference type="NCBI Taxonomy" id="351605"/>
    <lineage>
        <taxon>Bacteria</taxon>
        <taxon>Pseudomonadati</taxon>
        <taxon>Thermodesulfobacteriota</taxon>
        <taxon>Desulfuromonadia</taxon>
        <taxon>Geobacterales</taxon>
        <taxon>Geobacteraceae</taxon>
        <taxon>Geotalea</taxon>
    </lineage>
</organism>
<accession>A5GCS8</accession>
<dbReference type="PANTHER" id="PTHR34796">
    <property type="entry name" value="EXPRESSED PROTEIN"/>
    <property type="match status" value="1"/>
</dbReference>
<dbReference type="Gene3D" id="1.10.3450.10">
    <property type="entry name" value="TTHA0068-like"/>
    <property type="match status" value="1"/>
</dbReference>
<dbReference type="STRING" id="351605.Gura_0401"/>
<dbReference type="InterPro" id="IPR023203">
    <property type="entry name" value="TTHA0068_sf"/>
</dbReference>
<dbReference type="SUPFAM" id="SSF140663">
    <property type="entry name" value="TTHA0068-like"/>
    <property type="match status" value="1"/>
</dbReference>
<dbReference type="KEGG" id="gur:Gura_0401"/>
<dbReference type="HOGENOM" id="CLU_125317_1_0_7"/>
<name>A5GCS8_GEOUR</name>
<dbReference type="EMBL" id="CP000698">
    <property type="protein sequence ID" value="ABQ24617.1"/>
    <property type="molecule type" value="Genomic_DNA"/>
</dbReference>
<protein>
    <recommendedName>
        <fullName evidence="3">DUF309 domain-containing protein</fullName>
    </recommendedName>
</protein>
<dbReference type="AlphaFoldDB" id="A5GCS8"/>
<keyword evidence="2" id="KW-1185">Reference proteome</keyword>
<gene>
    <name evidence="1" type="ordered locus">Gura_0401</name>
</gene>
<dbReference type="RefSeq" id="WP_011937343.1">
    <property type="nucleotide sequence ID" value="NC_009483.1"/>
</dbReference>
<evidence type="ECO:0000313" key="2">
    <source>
        <dbReference type="Proteomes" id="UP000006695"/>
    </source>
</evidence>
<dbReference type="Pfam" id="PF03745">
    <property type="entry name" value="DUF309"/>
    <property type="match status" value="1"/>
</dbReference>
<dbReference type="InterPro" id="IPR005500">
    <property type="entry name" value="DUF309"/>
</dbReference>
<sequence length="140" mass="15881">MNVTKSTDDCRQAPPEQLIQGIGEFNAGEWFACHETLEDLWVGAPWGVRDLYQGILQIGVALHHWREGNYRGAVLLLETGVKLLRHVAPVCQTVDVAGLIKESERLRKELERLGPERMAELDRELVPLVKLRADNKTKCR</sequence>
<evidence type="ECO:0008006" key="3">
    <source>
        <dbReference type="Google" id="ProtNLM"/>
    </source>
</evidence>
<dbReference type="PANTHER" id="PTHR34796:SF1">
    <property type="entry name" value="EXPRESSED PROTEIN"/>
    <property type="match status" value="1"/>
</dbReference>
<dbReference type="Proteomes" id="UP000006695">
    <property type="component" value="Chromosome"/>
</dbReference>